<sequence>MDIDKMDHILHVLTNIEDFYKESAEGRLQPDQYSAYIYFFIH</sequence>
<comment type="caution">
    <text evidence="1">The sequence shown here is derived from an EMBL/GenBank/DDBJ whole genome shotgun (WGS) entry which is preliminary data.</text>
</comment>
<reference evidence="1 2" key="1">
    <citation type="submission" date="2018-05" db="EMBL/GenBank/DDBJ databases">
        <title>Freshwater and sediment microbial communities from various areas in North America, analyzing microbe dynamics in response to fracking.</title>
        <authorList>
            <person name="Lamendella R."/>
        </authorList>
    </citation>
    <scope>NUCLEOTIDE SEQUENCE [LARGE SCALE GENOMIC DNA]</scope>
    <source>
        <strain evidence="1 2">DB-3</strain>
    </source>
</reference>
<evidence type="ECO:0000313" key="1">
    <source>
        <dbReference type="EMBL" id="PWW38883.1"/>
    </source>
</evidence>
<protein>
    <submittedName>
        <fullName evidence="1">Uncharacterized protein</fullName>
    </submittedName>
</protein>
<dbReference type="EMBL" id="QGTZ01000007">
    <property type="protein sequence ID" value="PWW38883.1"/>
    <property type="molecule type" value="Genomic_DNA"/>
</dbReference>
<gene>
    <name evidence="1" type="ORF">DET56_107285</name>
</gene>
<name>A0A855XWH4_9BACL</name>
<dbReference type="Proteomes" id="UP000247078">
    <property type="component" value="Unassembled WGS sequence"/>
</dbReference>
<accession>A0A855XWH4</accession>
<organism evidence="1 2">
    <name type="scientific">Paenibacillus pabuli</name>
    <dbReference type="NCBI Taxonomy" id="1472"/>
    <lineage>
        <taxon>Bacteria</taxon>
        <taxon>Bacillati</taxon>
        <taxon>Bacillota</taxon>
        <taxon>Bacilli</taxon>
        <taxon>Bacillales</taxon>
        <taxon>Paenibacillaceae</taxon>
        <taxon>Paenibacillus</taxon>
    </lineage>
</organism>
<evidence type="ECO:0000313" key="2">
    <source>
        <dbReference type="Proteomes" id="UP000247078"/>
    </source>
</evidence>
<proteinExistence type="predicted"/>
<dbReference type="AlphaFoldDB" id="A0A855XWH4"/>